<accession>A0AC58L8J2</accession>
<proteinExistence type="predicted"/>
<gene>
    <name evidence="2" type="primary">LOC109697579</name>
</gene>
<keyword evidence="1" id="KW-1185">Reference proteome</keyword>
<name>A0AC58L8J2_CASCN</name>
<protein>
    <submittedName>
        <fullName evidence="2">Cytosolic phospholipase A2 gamma-like</fullName>
    </submittedName>
</protein>
<evidence type="ECO:0000313" key="1">
    <source>
        <dbReference type="Proteomes" id="UP001732720"/>
    </source>
</evidence>
<evidence type="ECO:0000313" key="2">
    <source>
        <dbReference type="RefSeq" id="XP_073913455.1"/>
    </source>
</evidence>
<reference evidence="2" key="1">
    <citation type="submission" date="2025-08" db="UniProtKB">
        <authorList>
            <consortium name="RefSeq"/>
        </authorList>
    </citation>
    <scope>IDENTIFICATION</scope>
</reference>
<sequence length="562" mass="63267">MFLFFVSHYKFSGVCCFCFVWESHGVRITPELQKEEKEAVDNRKTQVVMSLNKLGIKADEAPVLAVLGSGGGLRAHFACLGVLIQLKNHGLLDVITYLAGVSGSTWALSSFYTNSGNMEHIEAVLEHRFDLENWSIWESLQKTIEAASLGNYSLTDFWAYVVISRQTREFQGTLLSSMKKHVEKGTLPYLIFAAIDNDLHDDWKDHKTKRMIEEEITVDEALLGLMVAYIKDEKDPSIQEKLQALQQILDARRDGKTSQKSTSEFLGVDEHGEPEYRKLAMMIQNWSNASQKEQGLILETLTPCCVPVLLINTDTSAIGSGSHAHSSFSSLKALCPHAVMLRVRGFTIGLKGMGTHFIPQDSPSTCQFFPLATIWDILAFLAKTVKCIWNWEWGTIHNFLHQHHGSNVCITDEDMCSRKLLHLVDAGLAINSPYPLLLPPAWEVQLILSFDFSDGDPFETITTTADYCHHHKIPFPLVKEADLKEWAEAPTSCYILKGESGPMVMHFPLFNKDNCRVPAPRHPNTSVIHDCLREPAPNSETSFNSQTQKIRYVLSTPWYPPL</sequence>
<dbReference type="Proteomes" id="UP001732720">
    <property type="component" value="Chromosome 16"/>
</dbReference>
<organism evidence="1 2">
    <name type="scientific">Castor canadensis</name>
    <name type="common">American beaver</name>
    <dbReference type="NCBI Taxonomy" id="51338"/>
    <lineage>
        <taxon>Eukaryota</taxon>
        <taxon>Metazoa</taxon>
        <taxon>Chordata</taxon>
        <taxon>Craniata</taxon>
        <taxon>Vertebrata</taxon>
        <taxon>Euteleostomi</taxon>
        <taxon>Mammalia</taxon>
        <taxon>Eutheria</taxon>
        <taxon>Euarchontoglires</taxon>
        <taxon>Glires</taxon>
        <taxon>Rodentia</taxon>
        <taxon>Castorimorpha</taxon>
        <taxon>Castoridae</taxon>
        <taxon>Castor</taxon>
    </lineage>
</organism>
<dbReference type="RefSeq" id="XP_073913455.1">
    <property type="nucleotide sequence ID" value="XM_074057354.1"/>
</dbReference>